<accession>A0A443SSP0</accession>
<evidence type="ECO:0000259" key="3">
    <source>
        <dbReference type="PROSITE" id="PS50404"/>
    </source>
</evidence>
<organism evidence="5 6">
    <name type="scientific">Leptotrombidium deliense</name>
    <dbReference type="NCBI Taxonomy" id="299467"/>
    <lineage>
        <taxon>Eukaryota</taxon>
        <taxon>Metazoa</taxon>
        <taxon>Ecdysozoa</taxon>
        <taxon>Arthropoda</taxon>
        <taxon>Chelicerata</taxon>
        <taxon>Arachnida</taxon>
        <taxon>Acari</taxon>
        <taxon>Acariformes</taxon>
        <taxon>Trombidiformes</taxon>
        <taxon>Prostigmata</taxon>
        <taxon>Anystina</taxon>
        <taxon>Parasitengona</taxon>
        <taxon>Trombiculoidea</taxon>
        <taxon>Trombiculidae</taxon>
        <taxon>Leptotrombidium</taxon>
    </lineage>
</organism>
<dbReference type="InterPro" id="IPR010987">
    <property type="entry name" value="Glutathione-S-Trfase_C-like"/>
</dbReference>
<proteinExistence type="inferred from homology"/>
<comment type="caution">
    <text evidence="5">The sequence shown here is derived from an EMBL/GenBank/DDBJ whole genome shotgun (WGS) entry which is preliminary data.</text>
</comment>
<dbReference type="EMBL" id="NCKV01000472">
    <property type="protein sequence ID" value="RWS30527.1"/>
    <property type="molecule type" value="Genomic_DNA"/>
</dbReference>
<dbReference type="Pfam" id="PF00043">
    <property type="entry name" value="GST_C"/>
    <property type="match status" value="1"/>
</dbReference>
<dbReference type="AlphaFoldDB" id="A0A443SSP0"/>
<dbReference type="SFLD" id="SFLDG01153">
    <property type="entry name" value="Main.4:_Theta-like"/>
    <property type="match status" value="1"/>
</dbReference>
<dbReference type="GO" id="GO:0006749">
    <property type="term" value="P:glutathione metabolic process"/>
    <property type="evidence" value="ECO:0007669"/>
    <property type="project" value="TreeGrafter"/>
</dbReference>
<dbReference type="FunFam" id="1.20.1050.10:FF:000007">
    <property type="entry name" value="Glutathione S-transferase 1-1"/>
    <property type="match status" value="1"/>
</dbReference>
<dbReference type="CDD" id="cd03177">
    <property type="entry name" value="GST_C_Delta_Epsilon"/>
    <property type="match status" value="1"/>
</dbReference>
<dbReference type="InterPro" id="IPR036282">
    <property type="entry name" value="Glutathione-S-Trfase_C_sf"/>
</dbReference>
<dbReference type="SFLD" id="SFLDS00019">
    <property type="entry name" value="Glutathione_Transferase_(cytos"/>
    <property type="match status" value="1"/>
</dbReference>
<dbReference type="Proteomes" id="UP000288716">
    <property type="component" value="Unassembled WGS sequence"/>
</dbReference>
<dbReference type="VEuPathDB" id="VectorBase:LDEU001518"/>
<feature type="domain" description="GST C-terminal" evidence="4">
    <location>
        <begin position="88"/>
        <end position="206"/>
    </location>
</feature>
<evidence type="ECO:0000256" key="1">
    <source>
        <dbReference type="ARBA" id="ARBA00011738"/>
    </source>
</evidence>
<dbReference type="InterPro" id="IPR004045">
    <property type="entry name" value="Glutathione_S-Trfase_N"/>
</dbReference>
<dbReference type="InterPro" id="IPR036249">
    <property type="entry name" value="Thioredoxin-like_sf"/>
</dbReference>
<evidence type="ECO:0000313" key="6">
    <source>
        <dbReference type="Proteomes" id="UP000288716"/>
    </source>
</evidence>
<dbReference type="STRING" id="299467.A0A443SSP0"/>
<dbReference type="Pfam" id="PF02798">
    <property type="entry name" value="GST_N"/>
    <property type="match status" value="1"/>
</dbReference>
<dbReference type="PANTHER" id="PTHR43969:SF9">
    <property type="entry name" value="GLUTATHIONE S TRANSFERASE D10, ISOFORM A-RELATED"/>
    <property type="match status" value="1"/>
</dbReference>
<comment type="subunit">
    <text evidence="1">Homodimer.</text>
</comment>
<reference evidence="5 6" key="1">
    <citation type="journal article" date="2018" name="Gigascience">
        <title>Genomes of trombidid mites reveal novel predicted allergens and laterally-transferred genes associated with secondary metabolism.</title>
        <authorList>
            <person name="Dong X."/>
            <person name="Chaisiri K."/>
            <person name="Xia D."/>
            <person name="Armstrong S.D."/>
            <person name="Fang Y."/>
            <person name="Donnelly M.J."/>
            <person name="Kadowaki T."/>
            <person name="McGarry J.W."/>
            <person name="Darby A.C."/>
            <person name="Makepeace B.L."/>
        </authorList>
    </citation>
    <scope>NUCLEOTIDE SEQUENCE [LARGE SCALE GENOMIC DNA]</scope>
    <source>
        <strain evidence="5">UoL-UT</strain>
    </source>
</reference>
<evidence type="ECO:0000259" key="4">
    <source>
        <dbReference type="PROSITE" id="PS50405"/>
    </source>
</evidence>
<dbReference type="SUPFAM" id="SSF52833">
    <property type="entry name" value="Thioredoxin-like"/>
    <property type="match status" value="1"/>
</dbReference>
<feature type="domain" description="GST N-terminal" evidence="3">
    <location>
        <begin position="1"/>
        <end position="82"/>
    </location>
</feature>
<keyword evidence="5" id="KW-0808">Transferase</keyword>
<dbReference type="CDD" id="cd03045">
    <property type="entry name" value="GST_N_Delta_Epsilon"/>
    <property type="match status" value="1"/>
</dbReference>
<dbReference type="GO" id="GO:0004364">
    <property type="term" value="F:glutathione transferase activity"/>
    <property type="evidence" value="ECO:0007669"/>
    <property type="project" value="TreeGrafter"/>
</dbReference>
<name>A0A443SSP0_9ACAR</name>
<sequence>MPIDLYYMPASSPCRAVIMTAKHLNIDLNLKQLNMMEKEHLKPEFVKLNPQHCIPTLVDNGFSLWESRAIMQYLVNQYAPGHSLYPEDAKKRATVDRLLQFDLGSLYSAVGQYFYPQVFMNKPADPEKEQQLKDKLALLDSFLAGNKYVAGDTLTLADLSILASVTTIGGFGYDIGAYPNINAWISRLQKELPYYDETTTEPVKQFKAFIDAKRSQ</sequence>
<dbReference type="OrthoDB" id="37920at2759"/>
<dbReference type="SUPFAM" id="SSF47616">
    <property type="entry name" value="GST C-terminal domain-like"/>
    <property type="match status" value="1"/>
</dbReference>
<gene>
    <name evidence="5" type="ORF">B4U80_05096</name>
</gene>
<evidence type="ECO:0000256" key="2">
    <source>
        <dbReference type="RuleBase" id="RU003494"/>
    </source>
</evidence>
<dbReference type="Gene3D" id="3.40.30.10">
    <property type="entry name" value="Glutaredoxin"/>
    <property type="match status" value="1"/>
</dbReference>
<dbReference type="InterPro" id="IPR040079">
    <property type="entry name" value="Glutathione_S-Trfase"/>
</dbReference>
<comment type="similarity">
    <text evidence="2">Belongs to the GST superfamily.</text>
</comment>
<dbReference type="InterPro" id="IPR004046">
    <property type="entry name" value="GST_C"/>
</dbReference>
<keyword evidence="6" id="KW-1185">Reference proteome</keyword>
<dbReference type="PROSITE" id="PS50404">
    <property type="entry name" value="GST_NTER"/>
    <property type="match status" value="1"/>
</dbReference>
<protein>
    <submittedName>
        <fullName evidence="5">Glutathione S-transferase 1:-like isoform C</fullName>
    </submittedName>
</protein>
<evidence type="ECO:0000313" key="5">
    <source>
        <dbReference type="EMBL" id="RWS30527.1"/>
    </source>
</evidence>
<dbReference type="Gene3D" id="1.20.1050.10">
    <property type="match status" value="1"/>
</dbReference>
<dbReference type="FunFam" id="3.40.30.10:FF:000034">
    <property type="entry name" value="glutathione S-transferase 1"/>
    <property type="match status" value="1"/>
</dbReference>
<dbReference type="PANTHER" id="PTHR43969">
    <property type="entry name" value="GLUTATHIONE S TRANSFERASE D10, ISOFORM A-RELATED"/>
    <property type="match status" value="1"/>
</dbReference>
<dbReference type="SFLD" id="SFLDG00358">
    <property type="entry name" value="Main_(cytGST)"/>
    <property type="match status" value="1"/>
</dbReference>
<dbReference type="PROSITE" id="PS50405">
    <property type="entry name" value="GST_CTER"/>
    <property type="match status" value="1"/>
</dbReference>